<dbReference type="GeneTree" id="ENSGT00950000185666"/>
<dbReference type="Ensembl" id="ENSVURT00010026471.1">
    <property type="protein sequence ID" value="ENSVURP00010023261.1"/>
    <property type="gene ID" value="ENSVURG00010017826.1"/>
</dbReference>
<reference evidence="1" key="2">
    <citation type="submission" date="2025-08" db="UniProtKB">
        <authorList>
            <consortium name="Ensembl"/>
        </authorList>
    </citation>
    <scope>IDENTIFICATION</scope>
</reference>
<dbReference type="InterPro" id="IPR023250">
    <property type="entry name" value="Cyclin-dep_Kinase_2_interact"/>
</dbReference>
<protein>
    <submittedName>
        <fullName evidence="1">Uncharacterized protein</fullName>
    </submittedName>
</protein>
<name>A0A4X2LMU6_VOMUR</name>
<reference evidence="2" key="1">
    <citation type="submission" date="2018-12" db="EMBL/GenBank/DDBJ databases">
        <authorList>
            <person name="Yazar S."/>
        </authorList>
    </citation>
    <scope>NUCLEOTIDE SEQUENCE [LARGE SCALE GENOMIC DNA]</scope>
</reference>
<dbReference type="STRING" id="29139.ENSVURP00010023261"/>
<accession>A0A4X2LMU6</accession>
<evidence type="ECO:0000313" key="1">
    <source>
        <dbReference type="Ensembl" id="ENSVURP00010023261.1"/>
    </source>
</evidence>
<dbReference type="AlphaFoldDB" id="A0A4X2LMU6"/>
<organism evidence="1 2">
    <name type="scientific">Vombatus ursinus</name>
    <name type="common">Common wombat</name>
    <dbReference type="NCBI Taxonomy" id="29139"/>
    <lineage>
        <taxon>Eukaryota</taxon>
        <taxon>Metazoa</taxon>
        <taxon>Chordata</taxon>
        <taxon>Craniata</taxon>
        <taxon>Vertebrata</taxon>
        <taxon>Euteleostomi</taxon>
        <taxon>Mammalia</taxon>
        <taxon>Metatheria</taxon>
        <taxon>Diprotodontia</taxon>
        <taxon>Vombatidae</taxon>
        <taxon>Vombatus</taxon>
    </lineage>
</organism>
<dbReference type="PRINTS" id="PR02040">
    <property type="entry name" value="CDK2IP"/>
</dbReference>
<keyword evidence="2" id="KW-1185">Reference proteome</keyword>
<dbReference type="Proteomes" id="UP000314987">
    <property type="component" value="Unassembled WGS sequence"/>
</dbReference>
<evidence type="ECO:0000313" key="2">
    <source>
        <dbReference type="Proteomes" id="UP000314987"/>
    </source>
</evidence>
<proteinExistence type="predicted"/>
<reference evidence="1" key="3">
    <citation type="submission" date="2025-09" db="UniProtKB">
        <authorList>
            <consortium name="Ensembl"/>
        </authorList>
    </citation>
    <scope>IDENTIFICATION</scope>
</reference>
<sequence>MELHQLPAKLKNSGMVTPKRNVLSVSSRKIKGNAADWHNLLLKREILNNMGFSVANKIGNSTISALPEDKTDLKCNSIASGFHSQEVHPKYNEKLEMLCKELHHTLENLFPINFQKYTRRK</sequence>